<feature type="compositionally biased region" description="Polar residues" evidence="5">
    <location>
        <begin position="2168"/>
        <end position="2181"/>
    </location>
</feature>
<feature type="compositionally biased region" description="Low complexity" evidence="5">
    <location>
        <begin position="91"/>
        <end position="151"/>
    </location>
</feature>
<reference evidence="7 8" key="1">
    <citation type="submission" date="2015-11" db="EMBL/GenBank/DDBJ databases">
        <title>Draft genome sequences of new species of the genus Lactobacillus isolated from orchardgrass silage.</title>
        <authorList>
            <person name="Tohno M."/>
            <person name="Tanizawa Y."/>
            <person name="Arita M."/>
        </authorList>
    </citation>
    <scope>NUCLEOTIDE SEQUENCE [LARGE SCALE GENOMIC DNA]</scope>
    <source>
        <strain evidence="7 8">IWT5</strain>
    </source>
</reference>
<dbReference type="InterPro" id="IPR026906">
    <property type="entry name" value="LRR_5"/>
</dbReference>
<dbReference type="Proteomes" id="UP000223370">
    <property type="component" value="Unassembled WGS sequence"/>
</dbReference>
<protein>
    <recommendedName>
        <fullName evidence="6">Gram-positive cocci surface proteins LPxTG domain-containing protein</fullName>
    </recommendedName>
</protein>
<keyword evidence="3" id="KW-0732">Signal</keyword>
<dbReference type="OrthoDB" id="2456723at2"/>
<dbReference type="Pfam" id="PF13306">
    <property type="entry name" value="LRR_5"/>
    <property type="match status" value="9"/>
</dbReference>
<feature type="compositionally biased region" description="Low complexity" evidence="5">
    <location>
        <begin position="2248"/>
        <end position="2261"/>
    </location>
</feature>
<dbReference type="EMBL" id="BCMJ01000001">
    <property type="protein sequence ID" value="GAX07543.1"/>
    <property type="molecule type" value="Genomic_DNA"/>
</dbReference>
<feature type="compositionally biased region" description="Low complexity" evidence="5">
    <location>
        <begin position="2158"/>
        <end position="2167"/>
    </location>
</feature>
<keyword evidence="1" id="KW-0134">Cell wall</keyword>
<feature type="compositionally biased region" description="Basic and acidic residues" evidence="5">
    <location>
        <begin position="2217"/>
        <end position="2228"/>
    </location>
</feature>
<name>A0A1Z5J0I9_9LACO</name>
<feature type="compositionally biased region" description="Basic and acidic residues" evidence="5">
    <location>
        <begin position="80"/>
        <end position="90"/>
    </location>
</feature>
<evidence type="ECO:0000259" key="6">
    <source>
        <dbReference type="PROSITE" id="PS50847"/>
    </source>
</evidence>
<accession>A0A1Z5J0I9</accession>
<feature type="compositionally biased region" description="Low complexity" evidence="5">
    <location>
        <begin position="2137"/>
        <end position="2149"/>
    </location>
</feature>
<gene>
    <name evidence="7" type="ORF">IWT5_00277</name>
</gene>
<dbReference type="InterPro" id="IPR032675">
    <property type="entry name" value="LRR_dom_sf"/>
</dbReference>
<dbReference type="InterPro" id="IPR053139">
    <property type="entry name" value="Surface_bspA-like"/>
</dbReference>
<dbReference type="InterPro" id="IPR019931">
    <property type="entry name" value="LPXTG_anchor"/>
</dbReference>
<dbReference type="PANTHER" id="PTHR45661">
    <property type="entry name" value="SURFACE ANTIGEN"/>
    <property type="match status" value="1"/>
</dbReference>
<feature type="region of interest" description="Disordered" evidence="5">
    <location>
        <begin position="56"/>
        <end position="183"/>
    </location>
</feature>
<evidence type="ECO:0000256" key="4">
    <source>
        <dbReference type="ARBA" id="ARBA00023088"/>
    </source>
</evidence>
<organism evidence="7 8">
    <name type="scientific">Secundilactobacillus silagincola</name>
    <dbReference type="NCBI Taxonomy" id="1714681"/>
    <lineage>
        <taxon>Bacteria</taxon>
        <taxon>Bacillati</taxon>
        <taxon>Bacillota</taxon>
        <taxon>Bacilli</taxon>
        <taxon>Lactobacillales</taxon>
        <taxon>Lactobacillaceae</taxon>
        <taxon>Secundilactobacillus</taxon>
    </lineage>
</organism>
<dbReference type="PANTHER" id="PTHR45661:SF3">
    <property type="entry name" value="IG-LIKE DOMAIN-CONTAINING PROTEIN"/>
    <property type="match status" value="1"/>
</dbReference>
<sequence precursor="true">MKNINQSSKQKKSHHQQIECNIEKCWVRMGIVTVTLLTGFTFSMAVTGVQAAAEGEGATTQETKANDVSSSSEAPASSSSDEKDPAKNDESSVSSSNATSVTNTSSTASSSQSSSSDTASSGASNTSSTDSSSSSSTDDSSQSSESKSATDVDVNGHSLKFDSSSNEKTAAPSAETKEKAQVADVKKDADGNYWLAVADEKTGVNTYTQLTDYSYSQSTDSSTYTITGYTGELQKYLAGGTTPEAVSAKDITLPDTYNGDPITAVADGAFNYQNVSGAVTISNSITNIGSNAFANNDITTLNLGKGVQVIGDDAFSRNTSDTRSNNDISTVIIPDSVTTIGDRAFANVQIKQLQFGDSVSDLNSKLGTIGVDAFSGNQISGVITVPGSVTSIAMNAFADNQISIVMLGQKIDTIGQNTFDPKTTVIAKDADGNYWTLGSDLKTYTLLTDYKYALNVDGTYTITDYTGNLQKYLGAESQDGSIANLTIPSTYDGKQVTEIGAFVFNNKNITGTVTIPDSITKIDNDAFANNDITTLNLGKNVQVIGEDAFSIQKSNANPDRGISAVTIPDSVTSIGQNAFTNNRITQLQFGDSASDSSSKLETIGEDAFSGNQISGALKIPDSVTTIDQNAFVNNQISAVTLGLGEKVDAIGQNAFDATVVVKDADGNYWSPVTDPTSGEVTSYTQLTDYSYTSNDDGTYTITGYTGNLQKYLGTESKDELTNLTLPSTYDGKKITEIGANAFNHKSISGSVTIPDSIIKIDSDAFANNDITTLDLGKGVQIIGEDAFSRNPSDTNSNNNISTVIIPDSVISIGQNAFTNDRIKHLQFGDTDSNSKLETIGEDAFSGNQIGGTVTIPDGVTLIGMNAFMNNQISGLTIGKSVQTIGMNAFVNNQIRTVALGQKVDIIGQDAFDGNTLVAMKDADGNYWKPTMDQDGKVTYTQLMDYDYELNSDGTYTIAKYTGDLQKYLGTESHDVMLPSTYDGKKVTEIADGAFADAGISGKIVIPDTVTSIGQDAFTRNKISAVVLGSNVKTIGQDAFSANQISGTINVPDSVTNIGTRAFTDNNITGLTLGKSVQTIGEDAFSVNRISGPVVVPDSVTSIGTRAFTDNNITGLTLGKSVQTIGEDAFSVNRISGPVVVPDLVTSIGTRAFTNNQINGLILGKSVGIIGEDAFSGNQISGTVTIPASVTSIGINAFANNHINAVALRQKLDTIGQNAFDPKTTVIAKDADGNYWTLGADLKTYTQLTDYTYTQNSDGTYTITGYNGNLQNYLGTESQDGRLNYLTLPSTYNGKKVTGIGAYAFSDKNITGTVTIPDTVTSIGQDAFTKNTISSVVLGSGVKTIGQDAFSVNRISDTVTIPDSVISIGVRAFAENWISGVKLGNHVQIIGNDAFAHDTSLPNTSHNQISGIVEIPDSVISIGARAFANNQIDQLQFGDTGSDSNSKVAAIGVDAFSGNQIGGSVIIPDSVKLIDMNAFTNNYIEKLTLGRNVQTIGENAFANNKIVSDARTDGATTELFTVPDSVTSIGTHAFFQNQISELYLGTGIHTIGDYAFAQNKISKVTNKSKSDATNYLSDQQALVTVNAHATATQIEKIRAAIEDAVDVTLPDNLTFVDSQWQYDPQTDTLTIPSGGTMPNQVTLQFSSAGYSYYGTNNLVVNLDHSSTGQPDFATTTTVNYETPDGVVRGSMTLIGMPGEVFDSNRVVTHVPTGWQLANPDLPQIVAQTQDQTVVIPLAAQDKTSTGQPDFATTTTVNYETPDGVVRGSMTLIGMSGEVFDSNRVATHVPTGWQLANPDLPQIVAQTQDQTVVIPLAAQDKTSTGQPDFATTTTVNYETPDGVVRGSMILIGMPGEVFDSNRVATHVPTGWQLANPDLPQIVAQTQDQTVIIPLAAQDQTSTGQPDFATTTTVNYETPDGVVRGSMTLIGMPGEVFDSNRVATHVPTGWQLANPDLPQIVAQTQDQTVIIPLAAKNTASSGPAVAATTTTINYETPDGKTQGSAQLVGTPGTPFDRYRVLESVPAGWQLAVPVSDLPLIVAQAENQTVIIPLVAKTTVSAGPAEVATTTIINYETSDGVVRGSATLIGNPGMSFNRYQILEYVPTGWQLAIPTSDLPLIIAQATNQTVVIPLVAQDDTVTPPATPATPAQPGHGNGGGSTTTTGQSNGQVPTDSEQPSSSTDNGGAVTSHKQPSTSTSDSQAGQVSSGKGSSVTATTSLHEDSNSGRAVERTVATSNSTPSKHQTDPSKTQLPQTDETTPTQPTLIGGLLLSILGWFGLARRKHEKD</sequence>
<keyword evidence="2" id="KW-0964">Secreted</keyword>
<evidence type="ECO:0000256" key="3">
    <source>
        <dbReference type="ARBA" id="ARBA00022729"/>
    </source>
</evidence>
<dbReference type="Gene3D" id="3.80.10.10">
    <property type="entry name" value="Ribonuclease Inhibitor"/>
    <property type="match status" value="11"/>
</dbReference>
<feature type="compositionally biased region" description="Low complexity" evidence="5">
    <location>
        <begin position="56"/>
        <end position="79"/>
    </location>
</feature>
<keyword evidence="4" id="KW-0572">Peptidoglycan-anchor</keyword>
<feature type="compositionally biased region" description="Polar residues" evidence="5">
    <location>
        <begin position="2187"/>
        <end position="2216"/>
    </location>
</feature>
<feature type="domain" description="Gram-positive cocci surface proteins LPxTG" evidence="6">
    <location>
        <begin position="2250"/>
        <end position="2285"/>
    </location>
</feature>
<evidence type="ECO:0000313" key="8">
    <source>
        <dbReference type="Proteomes" id="UP000223370"/>
    </source>
</evidence>
<dbReference type="PROSITE" id="PS50847">
    <property type="entry name" value="GRAM_POS_ANCHORING"/>
    <property type="match status" value="1"/>
</dbReference>
<evidence type="ECO:0000256" key="2">
    <source>
        <dbReference type="ARBA" id="ARBA00022525"/>
    </source>
</evidence>
<proteinExistence type="predicted"/>
<keyword evidence="8" id="KW-1185">Reference proteome</keyword>
<feature type="compositionally biased region" description="Polar residues" evidence="5">
    <location>
        <begin position="2231"/>
        <end position="2240"/>
    </location>
</feature>
<dbReference type="NCBIfam" id="TIGR01167">
    <property type="entry name" value="LPXTG_anchor"/>
    <property type="match status" value="1"/>
</dbReference>
<feature type="region of interest" description="Disordered" evidence="5">
    <location>
        <begin position="2137"/>
        <end position="2261"/>
    </location>
</feature>
<evidence type="ECO:0000256" key="5">
    <source>
        <dbReference type="SAM" id="MobiDB-lite"/>
    </source>
</evidence>
<comment type="caution">
    <text evidence="7">The sequence shown here is derived from an EMBL/GenBank/DDBJ whole genome shotgun (WGS) entry which is preliminary data.</text>
</comment>
<evidence type="ECO:0000256" key="1">
    <source>
        <dbReference type="ARBA" id="ARBA00022512"/>
    </source>
</evidence>
<evidence type="ECO:0000313" key="7">
    <source>
        <dbReference type="EMBL" id="GAX07543.1"/>
    </source>
</evidence>